<keyword evidence="1" id="KW-0472">Membrane</keyword>
<keyword evidence="2" id="KW-0547">Nucleotide-binding</keyword>
<reference evidence="2 3" key="1">
    <citation type="submission" date="2019-07" db="EMBL/GenBank/DDBJ databases">
        <title>Phenotypic and genotypic antimicrobial resistance traits of Vibrio cholerae non-O1/non-O139 isolated from a large Austrian lake frequently associated with cases of infection.</title>
        <authorList>
            <person name="Lepuschitz S."/>
            <person name="Baron S."/>
            <person name="Larvor E."/>
            <person name="Granier S."/>
            <person name="Pretzer C."/>
            <person name="Mach R.L."/>
            <person name="Farnleitner A.H."/>
            <person name="Ruppitsch W."/>
            <person name="Pleininger S."/>
            <person name="Indra A."/>
            <person name="Kirschner A.K.T."/>
        </authorList>
    </citation>
    <scope>NUCLEOTIDE SEQUENCE [LARGE SCALE GENOMIC DNA]</scope>
    <source>
        <strain evidence="2 3">A12JL36W90</strain>
    </source>
</reference>
<feature type="transmembrane region" description="Helical" evidence="1">
    <location>
        <begin position="34"/>
        <end position="57"/>
    </location>
</feature>
<name>A0A544BZS1_VIBCL</name>
<feature type="transmembrane region" description="Helical" evidence="1">
    <location>
        <begin position="158"/>
        <end position="176"/>
    </location>
</feature>
<protein>
    <submittedName>
        <fullName evidence="2">ABC transporter ATP-binding protein</fullName>
    </submittedName>
</protein>
<dbReference type="EMBL" id="VIOS01000053">
    <property type="protein sequence ID" value="TQP11907.1"/>
    <property type="molecule type" value="Genomic_DNA"/>
</dbReference>
<evidence type="ECO:0000313" key="3">
    <source>
        <dbReference type="Proteomes" id="UP000319979"/>
    </source>
</evidence>
<proteinExistence type="predicted"/>
<feature type="transmembrane region" description="Helical" evidence="1">
    <location>
        <begin position="129"/>
        <end position="146"/>
    </location>
</feature>
<feature type="transmembrane region" description="Helical" evidence="1">
    <location>
        <begin position="77"/>
        <end position="97"/>
    </location>
</feature>
<comment type="caution">
    <text evidence="2">The sequence shown here is derived from an EMBL/GenBank/DDBJ whole genome shotgun (WGS) entry which is preliminary data.</text>
</comment>
<dbReference type="Proteomes" id="UP000319979">
    <property type="component" value="Unassembled WGS sequence"/>
</dbReference>
<sequence>ASLSTVFHLTSLPLIIIYKFLARFRLSFSRMLFFLILFILTSLLIRYYFYGLISLVMGSGLSIPGIHKLNFYSEFNFSVLSVKNLVLNLLLLSILVLNWSRVDLFWRNIILFSMLTYFVFLGVPLLSERINFILFFLFGFFFYLVSIKASNNMLNRRIYISFILLYFSLDCFKNVVMATTSEYEYWNAFDFIGYYPFYYFDLL</sequence>
<feature type="transmembrane region" description="Helical" evidence="1">
    <location>
        <begin position="6"/>
        <end position="22"/>
    </location>
</feature>
<dbReference type="AlphaFoldDB" id="A0A544BZS1"/>
<dbReference type="GO" id="GO:0005524">
    <property type="term" value="F:ATP binding"/>
    <property type="evidence" value="ECO:0007669"/>
    <property type="project" value="UniProtKB-KW"/>
</dbReference>
<keyword evidence="1" id="KW-1133">Transmembrane helix</keyword>
<keyword evidence="2" id="KW-0067">ATP-binding</keyword>
<accession>A0A544BZS1</accession>
<keyword evidence="1" id="KW-0812">Transmembrane</keyword>
<evidence type="ECO:0000313" key="2">
    <source>
        <dbReference type="EMBL" id="TQP11907.1"/>
    </source>
</evidence>
<feature type="transmembrane region" description="Helical" evidence="1">
    <location>
        <begin position="104"/>
        <end position="123"/>
    </location>
</feature>
<organism evidence="2 3">
    <name type="scientific">Vibrio cholerae</name>
    <dbReference type="NCBI Taxonomy" id="666"/>
    <lineage>
        <taxon>Bacteria</taxon>
        <taxon>Pseudomonadati</taxon>
        <taxon>Pseudomonadota</taxon>
        <taxon>Gammaproteobacteria</taxon>
        <taxon>Vibrionales</taxon>
        <taxon>Vibrionaceae</taxon>
        <taxon>Vibrio</taxon>
    </lineage>
</organism>
<gene>
    <name evidence="2" type="ORF">FLM02_13820</name>
</gene>
<feature type="non-terminal residue" evidence="2">
    <location>
        <position position="1"/>
    </location>
</feature>
<evidence type="ECO:0000256" key="1">
    <source>
        <dbReference type="SAM" id="Phobius"/>
    </source>
</evidence>